<evidence type="ECO:0000313" key="3">
    <source>
        <dbReference type="Proteomes" id="UP000007073"/>
    </source>
</evidence>
<feature type="chain" id="PRO_5004223425" description="Lipoprotein" evidence="1">
    <location>
        <begin position="25"/>
        <end position="654"/>
    </location>
</feature>
<dbReference type="STRING" id="269799.Gmet_0719"/>
<feature type="signal peptide" evidence="1">
    <location>
        <begin position="1"/>
        <end position="24"/>
    </location>
</feature>
<accession>Q39XR3</accession>
<protein>
    <recommendedName>
        <fullName evidence="4">Lipoprotein</fullName>
    </recommendedName>
</protein>
<dbReference type="KEGG" id="gme:Gmet_0719"/>
<evidence type="ECO:0000256" key="1">
    <source>
        <dbReference type="SAM" id="SignalP"/>
    </source>
</evidence>
<keyword evidence="3" id="KW-1185">Reference proteome</keyword>
<dbReference type="RefSeq" id="WP_004514624.1">
    <property type="nucleotide sequence ID" value="NC_007517.1"/>
</dbReference>
<name>Q39XR3_GEOMG</name>
<dbReference type="Proteomes" id="UP000007073">
    <property type="component" value="Chromosome"/>
</dbReference>
<organism evidence="2 3">
    <name type="scientific">Geobacter metallireducens (strain ATCC 53774 / DSM 7210 / GS-15)</name>
    <dbReference type="NCBI Taxonomy" id="269799"/>
    <lineage>
        <taxon>Bacteria</taxon>
        <taxon>Pseudomonadati</taxon>
        <taxon>Thermodesulfobacteriota</taxon>
        <taxon>Desulfuromonadia</taxon>
        <taxon>Geobacterales</taxon>
        <taxon>Geobacteraceae</taxon>
        <taxon>Geobacter</taxon>
    </lineage>
</organism>
<dbReference type="AlphaFoldDB" id="Q39XR3"/>
<sequence length="654" mass="68240">MKRNLMTSIGAAALATALVGPASAAPADPLAANTQYAVLVKKMNSDGSTTLVDSANATTDADGKLTFNFTTMPTRPDTNFIVFEVKDTNSTVRQGIAPAPPENDPNLLGINNLSTVQTKALLAAAAEAGSDDPIMMAYALTLLRSPNATADDTTIIGKLGKGAIIGGFEAFLTDPAKGNVSTEGLAKLKECLVYNETEGAKTLRDFTESFYNANAASSDAAADQEMQKAGGFMAEMFMDAAKCANIDLGLINAAHNAAGDAAEAIEDPPGTPIMTGLSSAVQIAIEQAMSTFHKRIAIVKVSGEYSKALAALNASGAERDRFLAAVNDVATAMGAVESQYAGFYVDPQAYADANYPGAGDANARIAAAQADIDAAYQTVWNNFMTAMASTDDDITAMKAKVVAGFGFSPGQLPSDFGKFMNSESQSINWPIPQTVMVSWLGDLMGGGGTFSYLNNRDDTPIPNWVTWMGSCTKAADLATACASFGMTWGGNNCVTPIPDQLTCEQRSNLFWSGSSCLVSTDALGASACQGGSYYDAASGKCVVMGQMQDTCGIAGGTWTTARTDYSSMPAQMGAFRDLLALQEDINIIDFERMSIWQGAGANPTGAEEAAAKLAFEQNLASIKNNIAATTNGTTSITAEQKAAIVKLIMQPSMD</sequence>
<reference evidence="2 3" key="1">
    <citation type="submission" date="2005-10" db="EMBL/GenBank/DDBJ databases">
        <title>Complete sequence of Geobacter metallireducens GS-15.</title>
        <authorList>
            <consortium name="US DOE Joint Genome Institute"/>
            <person name="Copeland A."/>
            <person name="Lucas S."/>
            <person name="Lapidus A."/>
            <person name="Barry K."/>
            <person name="Detter J.C."/>
            <person name="Glavina T."/>
            <person name="Hammon N."/>
            <person name="Israni S."/>
            <person name="Pitluck S."/>
            <person name="Di Bartolo G."/>
            <person name="Chain P."/>
            <person name="Schmutz J."/>
            <person name="Larimer F."/>
            <person name="Land M."/>
            <person name="Kyrpides N."/>
            <person name="Ivanova N."/>
            <person name="Richardson P."/>
        </authorList>
    </citation>
    <scope>NUCLEOTIDE SEQUENCE [LARGE SCALE GENOMIC DNA]</scope>
    <source>
        <strain evidence="3">ATCC 53774 / DSM 7210 / GS-15</strain>
    </source>
</reference>
<evidence type="ECO:0008006" key="4">
    <source>
        <dbReference type="Google" id="ProtNLM"/>
    </source>
</evidence>
<dbReference type="HOGENOM" id="CLU_449607_0_0_7"/>
<proteinExistence type="predicted"/>
<gene>
    <name evidence="2" type="ordered locus">Gmet_0719</name>
</gene>
<reference evidence="2 3" key="2">
    <citation type="journal article" date="2009" name="BMC Microbiol.">
        <title>The genome sequence of Geobacter metallireducens: features of metabolism, physiology and regulation common and dissimilar to Geobacter sulfurreducens.</title>
        <authorList>
            <person name="Aklujkar M."/>
            <person name="Krushkal J."/>
            <person name="DiBartolo G."/>
            <person name="Lapidus A."/>
            <person name="Land M.L."/>
            <person name="Lovley D.R."/>
        </authorList>
    </citation>
    <scope>NUCLEOTIDE SEQUENCE [LARGE SCALE GENOMIC DNA]</scope>
    <source>
        <strain evidence="3">ATCC 53774 / DSM 7210 / GS-15</strain>
    </source>
</reference>
<keyword evidence="1" id="KW-0732">Signal</keyword>
<evidence type="ECO:0000313" key="2">
    <source>
        <dbReference type="EMBL" id="ABB30961.1"/>
    </source>
</evidence>
<dbReference type="EMBL" id="CP000148">
    <property type="protein sequence ID" value="ABB30961.1"/>
    <property type="molecule type" value="Genomic_DNA"/>
</dbReference>